<evidence type="ECO:0000256" key="4">
    <source>
        <dbReference type="ARBA" id="ARBA00023125"/>
    </source>
</evidence>
<keyword evidence="2" id="KW-0862">Zinc</keyword>
<comment type="caution">
    <text evidence="8">The sequence shown here is derived from an EMBL/GenBank/DDBJ whole genome shotgun (WGS) entry which is preliminary data.</text>
</comment>
<keyword evidence="1" id="KW-0479">Metal-binding</keyword>
<keyword evidence="6" id="KW-0539">Nucleus</keyword>
<evidence type="ECO:0000259" key="7">
    <source>
        <dbReference type="Pfam" id="PF04082"/>
    </source>
</evidence>
<dbReference type="GO" id="GO:0001228">
    <property type="term" value="F:DNA-binding transcription activator activity, RNA polymerase II-specific"/>
    <property type="evidence" value="ECO:0007669"/>
    <property type="project" value="TreeGrafter"/>
</dbReference>
<evidence type="ECO:0000256" key="1">
    <source>
        <dbReference type="ARBA" id="ARBA00022723"/>
    </source>
</evidence>
<dbReference type="Proteomes" id="UP001150941">
    <property type="component" value="Unassembled WGS sequence"/>
</dbReference>
<dbReference type="InterPro" id="IPR007219">
    <property type="entry name" value="XnlR_reg_dom"/>
</dbReference>
<gene>
    <name evidence="8" type="ORF">N7468_006769</name>
</gene>
<dbReference type="EMBL" id="JAPQKS010000005">
    <property type="protein sequence ID" value="KAJ5225544.1"/>
    <property type="molecule type" value="Genomic_DNA"/>
</dbReference>
<evidence type="ECO:0000256" key="6">
    <source>
        <dbReference type="ARBA" id="ARBA00023242"/>
    </source>
</evidence>
<sequence>MKEAISQQKSLYRTQHGLKDLQKKWKIEKNSNLSTPSLDLAYLFPGREMMDFLVHQYFETFESFYRILHIPSFWKEYAEFLEDRRSASPGFVMTVLLVMACASCISRKESIRYIGDSSLGRERATLWIEAADSWLRHHSHKNVYLAVWQVRCLLLLAKQVNIVKKKRFWTETGTLIREAMAAGFHRDPSILGDKVSRFDREMRRRLWGTMLELELQASIDRGMISTSSSMSADAKIALNIEDEDLSDETGNEEKAKPPGEYTQTSFLHLSGTSFQLRASLNSVVNDLNTPLKYEEVLKYEELIMNELKKLPPWTRTQPPSGAGLSLVARTLLDVQLRQFLIMLHGPFARQEERTTRHSLSRMVCFDAAASILDQYKRLNDLLLSASISAFAEYIDHSLAMLEDRIIQLGTGYTHYWYISAGCALLRSASSPDSSLVENQQAIDRVARQYYRVLASQDDIHLAKEKVLNMPADQVSGTHNLFEDLTNSCHPVFTELQLDQSAAALPMMGTFESLYPDPSTLNVSLLLLPRNQS</sequence>
<dbReference type="GO" id="GO:0008270">
    <property type="term" value="F:zinc ion binding"/>
    <property type="evidence" value="ECO:0007669"/>
    <property type="project" value="InterPro"/>
</dbReference>
<dbReference type="Pfam" id="PF04082">
    <property type="entry name" value="Fungal_trans"/>
    <property type="match status" value="1"/>
</dbReference>
<accession>A0A9W9TK52</accession>
<evidence type="ECO:0000313" key="9">
    <source>
        <dbReference type="Proteomes" id="UP001150941"/>
    </source>
</evidence>
<feature type="domain" description="Xylanolytic transcriptional activator regulatory" evidence="7">
    <location>
        <begin position="55"/>
        <end position="258"/>
    </location>
</feature>
<name>A0A9W9TK52_9EURO</name>
<dbReference type="PANTHER" id="PTHR31944">
    <property type="entry name" value="HEME-RESPONSIVE ZINC FINGER TRANSCRIPTION FACTOR HAP1"/>
    <property type="match status" value="1"/>
</dbReference>
<dbReference type="PANTHER" id="PTHR31944:SF130">
    <property type="entry name" value="ZN(II)2CYS6 TRANSCRIPTION FACTO (EUROFUNG)"/>
    <property type="match status" value="1"/>
</dbReference>
<proteinExistence type="predicted"/>
<organism evidence="8 9">
    <name type="scientific">Penicillium chermesinum</name>
    <dbReference type="NCBI Taxonomy" id="63820"/>
    <lineage>
        <taxon>Eukaryota</taxon>
        <taxon>Fungi</taxon>
        <taxon>Dikarya</taxon>
        <taxon>Ascomycota</taxon>
        <taxon>Pezizomycotina</taxon>
        <taxon>Eurotiomycetes</taxon>
        <taxon>Eurotiomycetidae</taxon>
        <taxon>Eurotiales</taxon>
        <taxon>Aspergillaceae</taxon>
        <taxon>Penicillium</taxon>
    </lineage>
</organism>
<dbReference type="RefSeq" id="XP_058328955.1">
    <property type="nucleotide sequence ID" value="XM_058476065.1"/>
</dbReference>
<keyword evidence="4" id="KW-0238">DNA-binding</keyword>
<dbReference type="GO" id="GO:0006351">
    <property type="term" value="P:DNA-templated transcription"/>
    <property type="evidence" value="ECO:0007669"/>
    <property type="project" value="InterPro"/>
</dbReference>
<reference evidence="8" key="1">
    <citation type="submission" date="2022-11" db="EMBL/GenBank/DDBJ databases">
        <authorList>
            <person name="Petersen C."/>
        </authorList>
    </citation>
    <scope>NUCLEOTIDE SEQUENCE</scope>
    <source>
        <strain evidence="8">IBT 19713</strain>
    </source>
</reference>
<reference evidence="8" key="2">
    <citation type="journal article" date="2023" name="IMA Fungus">
        <title>Comparative genomic study of the Penicillium genus elucidates a diverse pangenome and 15 lateral gene transfer events.</title>
        <authorList>
            <person name="Petersen C."/>
            <person name="Sorensen T."/>
            <person name="Nielsen M.R."/>
            <person name="Sondergaard T.E."/>
            <person name="Sorensen J.L."/>
            <person name="Fitzpatrick D.A."/>
            <person name="Frisvad J.C."/>
            <person name="Nielsen K.L."/>
        </authorList>
    </citation>
    <scope>NUCLEOTIDE SEQUENCE</scope>
    <source>
        <strain evidence="8">IBT 19713</strain>
    </source>
</reference>
<evidence type="ECO:0000313" key="8">
    <source>
        <dbReference type="EMBL" id="KAJ5225544.1"/>
    </source>
</evidence>
<keyword evidence="5" id="KW-0804">Transcription</keyword>
<dbReference type="OrthoDB" id="4236860at2759"/>
<evidence type="ECO:0000256" key="2">
    <source>
        <dbReference type="ARBA" id="ARBA00022833"/>
    </source>
</evidence>
<keyword evidence="9" id="KW-1185">Reference proteome</keyword>
<keyword evidence="3" id="KW-0805">Transcription regulation</keyword>
<dbReference type="InterPro" id="IPR051430">
    <property type="entry name" value="Fungal_TF_Env_Response"/>
</dbReference>
<dbReference type="GeneID" id="83203368"/>
<dbReference type="CDD" id="cd12148">
    <property type="entry name" value="fungal_TF_MHR"/>
    <property type="match status" value="1"/>
</dbReference>
<evidence type="ECO:0000256" key="5">
    <source>
        <dbReference type="ARBA" id="ARBA00023163"/>
    </source>
</evidence>
<evidence type="ECO:0000256" key="3">
    <source>
        <dbReference type="ARBA" id="ARBA00023015"/>
    </source>
</evidence>
<protein>
    <recommendedName>
        <fullName evidence="7">Xylanolytic transcriptional activator regulatory domain-containing protein</fullName>
    </recommendedName>
</protein>
<dbReference type="GO" id="GO:0005634">
    <property type="term" value="C:nucleus"/>
    <property type="evidence" value="ECO:0007669"/>
    <property type="project" value="TreeGrafter"/>
</dbReference>
<dbReference type="AlphaFoldDB" id="A0A9W9TK52"/>
<dbReference type="GO" id="GO:0000978">
    <property type="term" value="F:RNA polymerase II cis-regulatory region sequence-specific DNA binding"/>
    <property type="evidence" value="ECO:0007669"/>
    <property type="project" value="TreeGrafter"/>
</dbReference>